<sequence length="61" mass="7154">MHHHAMFIGSSVRSPATPIWIQPAEHTYRPRKGEYPWVIVEINMTTQRIGEVVEKYVPPRK</sequence>
<organism evidence="1 2">
    <name type="scientific">Dyella telluris</name>
    <dbReference type="NCBI Taxonomy" id="2763498"/>
    <lineage>
        <taxon>Bacteria</taxon>
        <taxon>Pseudomonadati</taxon>
        <taxon>Pseudomonadota</taxon>
        <taxon>Gammaproteobacteria</taxon>
        <taxon>Lysobacterales</taxon>
        <taxon>Rhodanobacteraceae</taxon>
        <taxon>Dyella</taxon>
    </lineage>
</organism>
<reference evidence="1 2" key="1">
    <citation type="submission" date="2020-08" db="EMBL/GenBank/DDBJ databases">
        <title>Dyella sp. G9 isolated from forest soil.</title>
        <authorList>
            <person name="Fu J."/>
            <person name="Qiu L."/>
        </authorList>
    </citation>
    <scope>NUCLEOTIDE SEQUENCE [LARGE SCALE GENOMIC DNA]</scope>
    <source>
        <strain evidence="1 2">G9</strain>
    </source>
</reference>
<accession>A0A7G8Q4K5</accession>
<dbReference type="EMBL" id="CP060412">
    <property type="protein sequence ID" value="QNK01713.1"/>
    <property type="molecule type" value="Genomic_DNA"/>
</dbReference>
<evidence type="ECO:0000313" key="2">
    <source>
        <dbReference type="Proteomes" id="UP000515873"/>
    </source>
</evidence>
<evidence type="ECO:0000313" key="1">
    <source>
        <dbReference type="EMBL" id="QNK01713.1"/>
    </source>
</evidence>
<dbReference type="KEGG" id="dtl:H8F01_00590"/>
<proteinExistence type="predicted"/>
<keyword evidence="2" id="KW-1185">Reference proteome</keyword>
<dbReference type="AlphaFoldDB" id="A0A7G8Q4K5"/>
<gene>
    <name evidence="1" type="ORF">H8F01_00590</name>
</gene>
<dbReference type="RefSeq" id="WP_187057172.1">
    <property type="nucleotide sequence ID" value="NZ_CP060412.1"/>
</dbReference>
<dbReference type="Proteomes" id="UP000515873">
    <property type="component" value="Chromosome"/>
</dbReference>
<name>A0A7G8Q4K5_9GAMM</name>
<protein>
    <submittedName>
        <fullName evidence="1">Uncharacterized protein</fullName>
    </submittedName>
</protein>